<dbReference type="SMART" id="SM00903">
    <property type="entry name" value="Flavin_Reduct"/>
    <property type="match status" value="1"/>
</dbReference>
<dbReference type="InterPro" id="IPR002563">
    <property type="entry name" value="Flavin_Rdtase-like_dom"/>
</dbReference>
<evidence type="ECO:0000259" key="3">
    <source>
        <dbReference type="SMART" id="SM00903"/>
    </source>
</evidence>
<evidence type="ECO:0000256" key="2">
    <source>
        <dbReference type="ARBA" id="ARBA00023002"/>
    </source>
</evidence>
<keyword evidence="5" id="KW-1185">Reference proteome</keyword>
<comment type="caution">
    <text evidence="4">The sequence shown here is derived from an EMBL/GenBank/DDBJ whole genome shotgun (WGS) entry which is preliminary data.</text>
</comment>
<dbReference type="Pfam" id="PF01613">
    <property type="entry name" value="Flavin_Reduct"/>
    <property type="match status" value="1"/>
</dbReference>
<comment type="similarity">
    <text evidence="1">Belongs to the non-flavoprotein flavin reductase family.</text>
</comment>
<protein>
    <submittedName>
        <fullName evidence="4">Flavin reductase family protein</fullName>
    </submittedName>
</protein>
<dbReference type="Gene3D" id="2.30.110.10">
    <property type="entry name" value="Electron Transport, Fmn-binding Protein, Chain A"/>
    <property type="match status" value="1"/>
</dbReference>
<dbReference type="RefSeq" id="WP_344661747.1">
    <property type="nucleotide sequence ID" value="NZ_BAAAQM010000059.1"/>
</dbReference>
<evidence type="ECO:0000313" key="5">
    <source>
        <dbReference type="Proteomes" id="UP001499854"/>
    </source>
</evidence>
<evidence type="ECO:0000313" key="4">
    <source>
        <dbReference type="EMBL" id="GAA1997142.1"/>
    </source>
</evidence>
<gene>
    <name evidence="4" type="ORF">GCM10009838_72970</name>
</gene>
<dbReference type="EMBL" id="BAAAQM010000059">
    <property type="protein sequence ID" value="GAA1997142.1"/>
    <property type="molecule type" value="Genomic_DNA"/>
</dbReference>
<feature type="domain" description="Flavin reductase like" evidence="3">
    <location>
        <begin position="13"/>
        <end position="160"/>
    </location>
</feature>
<dbReference type="Proteomes" id="UP001499854">
    <property type="component" value="Unassembled WGS sequence"/>
</dbReference>
<evidence type="ECO:0000256" key="1">
    <source>
        <dbReference type="ARBA" id="ARBA00008898"/>
    </source>
</evidence>
<proteinExistence type="inferred from homology"/>
<name>A0ABN2T343_9ACTN</name>
<keyword evidence="2" id="KW-0560">Oxidoreductase</keyword>
<sequence length="169" mass="17733">MNGLDPAVLRGCFGTFATGVTVVTAGSETPRGMTANSFASVSLDPPLVLVCVLKSAAMHEAVLAENAFAVSVLSAEQEKLARYFADRGRPRGDREFASVDWLPGPHTGAPIIEDCLAWIECDLAQTYDGGDHSIFLGAVLGQGRGPADDALLFHGGGFHRLATVAARFS</sequence>
<dbReference type="PANTHER" id="PTHR30466">
    <property type="entry name" value="FLAVIN REDUCTASE"/>
    <property type="match status" value="1"/>
</dbReference>
<accession>A0ABN2T343</accession>
<dbReference type="SUPFAM" id="SSF50475">
    <property type="entry name" value="FMN-binding split barrel"/>
    <property type="match status" value="1"/>
</dbReference>
<dbReference type="InterPro" id="IPR012349">
    <property type="entry name" value="Split_barrel_FMN-bd"/>
</dbReference>
<dbReference type="InterPro" id="IPR050268">
    <property type="entry name" value="NADH-dep_flavin_reductase"/>
</dbReference>
<dbReference type="PANTHER" id="PTHR30466:SF11">
    <property type="entry name" value="FLAVIN-DEPENDENT MONOOXYGENASE, REDUCTASE SUBUNIT HSAB"/>
    <property type="match status" value="1"/>
</dbReference>
<reference evidence="4 5" key="1">
    <citation type="journal article" date="2019" name="Int. J. Syst. Evol. Microbiol.">
        <title>The Global Catalogue of Microorganisms (GCM) 10K type strain sequencing project: providing services to taxonomists for standard genome sequencing and annotation.</title>
        <authorList>
            <consortium name="The Broad Institute Genomics Platform"/>
            <consortium name="The Broad Institute Genome Sequencing Center for Infectious Disease"/>
            <person name="Wu L."/>
            <person name="Ma J."/>
        </authorList>
    </citation>
    <scope>NUCLEOTIDE SEQUENCE [LARGE SCALE GENOMIC DNA]</scope>
    <source>
        <strain evidence="4 5">JCM 16013</strain>
    </source>
</reference>
<organism evidence="4 5">
    <name type="scientific">Catenulispora subtropica</name>
    <dbReference type="NCBI Taxonomy" id="450798"/>
    <lineage>
        <taxon>Bacteria</taxon>
        <taxon>Bacillati</taxon>
        <taxon>Actinomycetota</taxon>
        <taxon>Actinomycetes</taxon>
        <taxon>Catenulisporales</taxon>
        <taxon>Catenulisporaceae</taxon>
        <taxon>Catenulispora</taxon>
    </lineage>
</organism>